<keyword evidence="21" id="KW-1185">Reference proteome</keyword>
<evidence type="ECO:0000256" key="2">
    <source>
        <dbReference type="ARBA" id="ARBA00000711"/>
    </source>
</evidence>
<dbReference type="EC" id="2.7.7.62" evidence="9"/>
<comment type="catalytic activity">
    <reaction evidence="1">
        <text>adenosylcob(III)inamide + ATP = adenosylcob(III)inamide phosphate + ADP + H(+)</text>
        <dbReference type="Rhea" id="RHEA:15769"/>
        <dbReference type="ChEBI" id="CHEBI:2480"/>
        <dbReference type="ChEBI" id="CHEBI:15378"/>
        <dbReference type="ChEBI" id="CHEBI:30616"/>
        <dbReference type="ChEBI" id="CHEBI:58502"/>
        <dbReference type="ChEBI" id="CHEBI:456216"/>
        <dbReference type="EC" id="2.7.1.156"/>
    </reaction>
</comment>
<evidence type="ECO:0000256" key="15">
    <source>
        <dbReference type="ARBA" id="ARBA00023134"/>
    </source>
</evidence>
<feature type="binding site" evidence="19">
    <location>
        <position position="62"/>
    </location>
    <ligand>
        <name>GTP</name>
        <dbReference type="ChEBI" id="CHEBI:37565"/>
    </ligand>
</feature>
<keyword evidence="11 20" id="KW-0808">Transferase</keyword>
<feature type="binding site" evidence="19">
    <location>
        <begin position="7"/>
        <end position="14"/>
    </location>
    <ligand>
        <name>GTP</name>
        <dbReference type="ChEBI" id="CHEBI:37565"/>
    </ligand>
</feature>
<dbReference type="PANTHER" id="PTHR34848:SF1">
    <property type="entry name" value="BIFUNCTIONAL ADENOSYLCOBALAMIN BIOSYNTHESIS PROTEIN COBU"/>
    <property type="match status" value="1"/>
</dbReference>
<accession>A0A1I0C8F6</accession>
<feature type="binding site" evidence="19">
    <location>
        <position position="84"/>
    </location>
    <ligand>
        <name>GTP</name>
        <dbReference type="ChEBI" id="CHEBI:37565"/>
    </ligand>
</feature>
<evidence type="ECO:0000313" key="21">
    <source>
        <dbReference type="Proteomes" id="UP000198508"/>
    </source>
</evidence>
<comment type="pathway">
    <text evidence="5">Cofactor biosynthesis; adenosylcobalamin biosynthesis; adenosylcobalamin from cob(II)yrinate a,c-diamide: step 6/7.</text>
</comment>
<evidence type="ECO:0000256" key="6">
    <source>
        <dbReference type="ARBA" id="ARBA00005159"/>
    </source>
</evidence>
<comment type="similarity">
    <text evidence="7">Belongs to the CobU/CobP family.</text>
</comment>
<evidence type="ECO:0000256" key="18">
    <source>
        <dbReference type="PIRSR" id="PIRSR006135-1"/>
    </source>
</evidence>
<evidence type="ECO:0000256" key="17">
    <source>
        <dbReference type="ARBA" id="ARBA00030571"/>
    </source>
</evidence>
<evidence type="ECO:0000256" key="9">
    <source>
        <dbReference type="ARBA" id="ARBA00012523"/>
    </source>
</evidence>
<feature type="active site" description="GMP-histidine intermediate" evidence="18">
    <location>
        <position position="49"/>
    </location>
</feature>
<organism evidence="20 21">
    <name type="scientific">Enterocloster lavalensis</name>
    <dbReference type="NCBI Taxonomy" id="460384"/>
    <lineage>
        <taxon>Bacteria</taxon>
        <taxon>Bacillati</taxon>
        <taxon>Bacillota</taxon>
        <taxon>Clostridia</taxon>
        <taxon>Lachnospirales</taxon>
        <taxon>Lachnospiraceae</taxon>
        <taxon>Enterocloster</taxon>
    </lineage>
</organism>
<dbReference type="EC" id="2.7.1.156" evidence="8"/>
<feature type="binding site" evidence="19">
    <location>
        <begin position="50"/>
        <end position="53"/>
    </location>
    <ligand>
        <name>GTP</name>
        <dbReference type="ChEBI" id="CHEBI:37565"/>
    </ligand>
</feature>
<evidence type="ECO:0000256" key="3">
    <source>
        <dbReference type="ARBA" id="ARBA00001522"/>
    </source>
</evidence>
<dbReference type="GO" id="GO:0005524">
    <property type="term" value="F:ATP binding"/>
    <property type="evidence" value="ECO:0007669"/>
    <property type="project" value="UniProtKB-KW"/>
</dbReference>
<dbReference type="GO" id="GO:0008820">
    <property type="term" value="F:cobinamide phosphate guanylyltransferase activity"/>
    <property type="evidence" value="ECO:0007669"/>
    <property type="project" value="UniProtKB-EC"/>
</dbReference>
<keyword evidence="20" id="KW-0548">Nucleotidyltransferase</keyword>
<evidence type="ECO:0000256" key="11">
    <source>
        <dbReference type="ARBA" id="ARBA00022679"/>
    </source>
</evidence>
<evidence type="ECO:0000256" key="7">
    <source>
        <dbReference type="ARBA" id="ARBA00007490"/>
    </source>
</evidence>
<dbReference type="PIRSF" id="PIRSF006135">
    <property type="entry name" value="CobU"/>
    <property type="match status" value="1"/>
</dbReference>
<dbReference type="STRING" id="460384.SAMN05216313_102332"/>
<evidence type="ECO:0000256" key="5">
    <source>
        <dbReference type="ARBA" id="ARBA00004692"/>
    </source>
</evidence>
<dbReference type="RefSeq" id="WP_092360916.1">
    <property type="nucleotide sequence ID" value="NZ_DAINWJ010000004.1"/>
</dbReference>
<dbReference type="GO" id="GO:0043752">
    <property type="term" value="F:adenosylcobinamide kinase activity"/>
    <property type="evidence" value="ECO:0007669"/>
    <property type="project" value="UniProtKB-EC"/>
</dbReference>
<protein>
    <recommendedName>
        <fullName evidence="16">Adenosylcobinamide kinase</fullName>
        <ecNumber evidence="8">2.7.1.156</ecNumber>
        <ecNumber evidence="9">2.7.7.62</ecNumber>
    </recommendedName>
    <alternativeName>
        <fullName evidence="17">Adenosylcobinamide-phosphate guanylyltransferase</fullName>
    </alternativeName>
</protein>
<dbReference type="InterPro" id="IPR003203">
    <property type="entry name" value="CobU/CobP"/>
</dbReference>
<dbReference type="Pfam" id="PF02283">
    <property type="entry name" value="CobU"/>
    <property type="match status" value="1"/>
</dbReference>
<dbReference type="InterPro" id="IPR027417">
    <property type="entry name" value="P-loop_NTPase"/>
</dbReference>
<dbReference type="Proteomes" id="UP000198508">
    <property type="component" value="Unassembled WGS sequence"/>
</dbReference>
<gene>
    <name evidence="20" type="ORF">SAMN05216313_102332</name>
</gene>
<dbReference type="EMBL" id="FOIM01000002">
    <property type="protein sequence ID" value="SET15237.1"/>
    <property type="molecule type" value="Genomic_DNA"/>
</dbReference>
<evidence type="ECO:0000256" key="8">
    <source>
        <dbReference type="ARBA" id="ARBA00012016"/>
    </source>
</evidence>
<comment type="catalytic activity">
    <reaction evidence="2">
        <text>adenosylcob(III)inamide phosphate + GTP + H(+) = adenosylcob(III)inamide-GDP + diphosphate</text>
        <dbReference type="Rhea" id="RHEA:22712"/>
        <dbReference type="ChEBI" id="CHEBI:15378"/>
        <dbReference type="ChEBI" id="CHEBI:33019"/>
        <dbReference type="ChEBI" id="CHEBI:37565"/>
        <dbReference type="ChEBI" id="CHEBI:58502"/>
        <dbReference type="ChEBI" id="CHEBI:60487"/>
        <dbReference type="EC" id="2.7.7.62"/>
    </reaction>
</comment>
<comment type="pathway">
    <text evidence="6">Cofactor biosynthesis; adenosylcobalamin biosynthesis; adenosylcobalamin from cob(II)yrinate a,c-diamide: step 5/7.</text>
</comment>
<sequence length="191" mass="20404">MITLVTGGCGSGKSEYAENLVAGSGCPCKWYVATMEVWGDEDRRKVERHRKQRAGKGFHTIERPRGLNALLIPGSPEQTAVLLECVSNLAANEMFGGETLPDCAPELAGAAGEAVVDGITSLARQAAELVVVTNEVGLDGISYEVETMEYIRLMGWVNQRLAKLADRVVEVVYGIPVVLKENGSAGQGGRI</sequence>
<name>A0A1I0C8F6_9FIRM</name>
<keyword evidence="13 20" id="KW-0418">Kinase</keyword>
<keyword evidence="14" id="KW-0067">ATP-binding</keyword>
<evidence type="ECO:0000256" key="14">
    <source>
        <dbReference type="ARBA" id="ARBA00022840"/>
    </source>
</evidence>
<dbReference type="Gene3D" id="3.40.50.300">
    <property type="entry name" value="P-loop containing nucleotide triphosphate hydrolases"/>
    <property type="match status" value="1"/>
</dbReference>
<dbReference type="CDD" id="cd00544">
    <property type="entry name" value="CobU"/>
    <property type="match status" value="1"/>
</dbReference>
<dbReference type="GeneID" id="93277284"/>
<keyword evidence="12 19" id="KW-0547">Nucleotide-binding</keyword>
<keyword evidence="15 19" id="KW-0342">GTP-binding</keyword>
<proteinExistence type="inferred from homology"/>
<evidence type="ECO:0000313" key="20">
    <source>
        <dbReference type="EMBL" id="SET15237.1"/>
    </source>
</evidence>
<comment type="catalytic activity">
    <reaction evidence="3">
        <text>adenosylcob(III)inamide + GTP = adenosylcob(III)inamide phosphate + GDP + H(+)</text>
        <dbReference type="Rhea" id="RHEA:15765"/>
        <dbReference type="ChEBI" id="CHEBI:2480"/>
        <dbReference type="ChEBI" id="CHEBI:15378"/>
        <dbReference type="ChEBI" id="CHEBI:37565"/>
        <dbReference type="ChEBI" id="CHEBI:58189"/>
        <dbReference type="ChEBI" id="CHEBI:58502"/>
        <dbReference type="EC" id="2.7.1.156"/>
    </reaction>
</comment>
<evidence type="ECO:0000256" key="4">
    <source>
        <dbReference type="ARBA" id="ARBA00003889"/>
    </source>
</evidence>
<dbReference type="GO" id="GO:0009236">
    <property type="term" value="P:cobalamin biosynthetic process"/>
    <property type="evidence" value="ECO:0007669"/>
    <property type="project" value="UniProtKB-UniPathway"/>
</dbReference>
<evidence type="ECO:0000256" key="16">
    <source>
        <dbReference type="ARBA" id="ARBA00029570"/>
    </source>
</evidence>
<evidence type="ECO:0000256" key="12">
    <source>
        <dbReference type="ARBA" id="ARBA00022741"/>
    </source>
</evidence>
<dbReference type="UniPathway" id="UPA00148">
    <property type="reaction ID" value="UER00236"/>
</dbReference>
<evidence type="ECO:0000256" key="10">
    <source>
        <dbReference type="ARBA" id="ARBA00022573"/>
    </source>
</evidence>
<evidence type="ECO:0000256" key="19">
    <source>
        <dbReference type="PIRSR" id="PIRSR006135-2"/>
    </source>
</evidence>
<keyword evidence="10" id="KW-0169">Cobalamin biosynthesis</keyword>
<dbReference type="GO" id="GO:0005525">
    <property type="term" value="F:GTP binding"/>
    <property type="evidence" value="ECO:0007669"/>
    <property type="project" value="UniProtKB-KW"/>
</dbReference>
<dbReference type="PANTHER" id="PTHR34848">
    <property type="match status" value="1"/>
</dbReference>
<comment type="function">
    <text evidence="4">Catalyzes ATP-dependent phosphorylation of adenosylcobinamide and addition of GMP to adenosylcobinamide phosphate.</text>
</comment>
<dbReference type="AlphaFoldDB" id="A0A1I0C8F6"/>
<evidence type="ECO:0000256" key="13">
    <source>
        <dbReference type="ARBA" id="ARBA00022777"/>
    </source>
</evidence>
<evidence type="ECO:0000256" key="1">
    <source>
        <dbReference type="ARBA" id="ARBA00000312"/>
    </source>
</evidence>
<dbReference type="SUPFAM" id="SSF52540">
    <property type="entry name" value="P-loop containing nucleoside triphosphate hydrolases"/>
    <property type="match status" value="1"/>
</dbReference>
<reference evidence="21" key="1">
    <citation type="submission" date="2016-10" db="EMBL/GenBank/DDBJ databases">
        <authorList>
            <person name="Varghese N."/>
            <person name="Submissions S."/>
        </authorList>
    </citation>
    <scope>NUCLEOTIDE SEQUENCE [LARGE SCALE GENOMIC DNA]</scope>
    <source>
        <strain evidence="21">NLAE-zl-G277</strain>
    </source>
</reference>